<accession>A0AC35U181</accession>
<dbReference type="Proteomes" id="UP000095286">
    <property type="component" value="Unplaced"/>
</dbReference>
<reference evidence="2" key="1">
    <citation type="submission" date="2016-11" db="UniProtKB">
        <authorList>
            <consortium name="WormBaseParasite"/>
        </authorList>
    </citation>
    <scope>IDENTIFICATION</scope>
    <source>
        <strain evidence="2">KR3021</strain>
    </source>
</reference>
<name>A0AC35U181_9BILA</name>
<proteinExistence type="predicted"/>
<dbReference type="WBParaSite" id="RSKR_0000659500.1">
    <property type="protein sequence ID" value="RSKR_0000659500.1"/>
    <property type="gene ID" value="RSKR_0000659500"/>
</dbReference>
<sequence length="270" mass="31459">MNVTLAPRTTYQHYFVLPFEKGLDPITISYYIKTYWSVTIPLAVLYLIGIFSLKAWMRKREAMPLKSISTKWNGLLALFSILGLIRTTEEFFFTVKDQGLTASICNPFTNDSVSAYWFLFFAVSKFFELGDTLLLALKKRHLSFLHCYHHAIVLVYVWQSGADEIASGRVFLWLNFLCHSLMYSYFVLHSLNYKCKPLAIYVTTVQIAQMIIGLITSICVFYIKTFTPTPCQQSTFNLYFCFSIYLSFAFLFIKFFFNAYCQKQDKVKEL</sequence>
<protein>
    <submittedName>
        <fullName evidence="2">Elongation of very long chain fatty acids protein</fullName>
    </submittedName>
</protein>
<evidence type="ECO:0000313" key="2">
    <source>
        <dbReference type="WBParaSite" id="RSKR_0000659500.1"/>
    </source>
</evidence>
<evidence type="ECO:0000313" key="1">
    <source>
        <dbReference type="Proteomes" id="UP000095286"/>
    </source>
</evidence>
<organism evidence="1 2">
    <name type="scientific">Rhabditophanes sp. KR3021</name>
    <dbReference type="NCBI Taxonomy" id="114890"/>
    <lineage>
        <taxon>Eukaryota</taxon>
        <taxon>Metazoa</taxon>
        <taxon>Ecdysozoa</taxon>
        <taxon>Nematoda</taxon>
        <taxon>Chromadorea</taxon>
        <taxon>Rhabditida</taxon>
        <taxon>Tylenchina</taxon>
        <taxon>Panagrolaimomorpha</taxon>
        <taxon>Strongyloidoidea</taxon>
        <taxon>Alloionematidae</taxon>
        <taxon>Rhabditophanes</taxon>
    </lineage>
</organism>